<dbReference type="EMBL" id="MU275872">
    <property type="protein sequence ID" value="KAI0049510.1"/>
    <property type="molecule type" value="Genomic_DNA"/>
</dbReference>
<keyword evidence="2" id="KW-1185">Reference proteome</keyword>
<reference evidence="1" key="1">
    <citation type="submission" date="2021-02" db="EMBL/GenBank/DDBJ databases">
        <authorList>
            <consortium name="DOE Joint Genome Institute"/>
            <person name="Ahrendt S."/>
            <person name="Looney B.P."/>
            <person name="Miyauchi S."/>
            <person name="Morin E."/>
            <person name="Drula E."/>
            <person name="Courty P.E."/>
            <person name="Chicoki N."/>
            <person name="Fauchery L."/>
            <person name="Kohler A."/>
            <person name="Kuo A."/>
            <person name="Labutti K."/>
            <person name="Pangilinan J."/>
            <person name="Lipzen A."/>
            <person name="Riley R."/>
            <person name="Andreopoulos W."/>
            <person name="He G."/>
            <person name="Johnson J."/>
            <person name="Barry K.W."/>
            <person name="Grigoriev I.V."/>
            <person name="Nagy L."/>
            <person name="Hibbett D."/>
            <person name="Henrissat B."/>
            <person name="Matheny P.B."/>
            <person name="Labbe J."/>
            <person name="Martin F."/>
        </authorList>
    </citation>
    <scope>NUCLEOTIDE SEQUENCE</scope>
    <source>
        <strain evidence="1">FP105234-sp</strain>
    </source>
</reference>
<protein>
    <submittedName>
        <fullName evidence="1">Uncharacterized protein</fullName>
    </submittedName>
</protein>
<sequence>MTVPAAFIIGAGSNVGKAVAQVLKDLGYAVALGSRSGASLGDEFLTIKVDATEPASVSAAFNKVTSELGPPSVVVYNAASFEPIPTAEDALSLPRETFEKHLALGTALFDASQHALTGFRKLGINSAGAPRTFIVTGNIAPWRDAKASYITIQSQKLVEKYLTELFATSYKKEGFQFYFALQVTSAGGAAQEEFNAKAHAVAYKRILEKTSQSDYDVWFVADGSPYEGPKPGPP</sequence>
<proteinExistence type="predicted"/>
<comment type="caution">
    <text evidence="1">The sequence shown here is derived from an EMBL/GenBank/DDBJ whole genome shotgun (WGS) entry which is preliminary data.</text>
</comment>
<organism evidence="1 2">
    <name type="scientific">Auriscalpium vulgare</name>
    <dbReference type="NCBI Taxonomy" id="40419"/>
    <lineage>
        <taxon>Eukaryota</taxon>
        <taxon>Fungi</taxon>
        <taxon>Dikarya</taxon>
        <taxon>Basidiomycota</taxon>
        <taxon>Agaricomycotina</taxon>
        <taxon>Agaricomycetes</taxon>
        <taxon>Russulales</taxon>
        <taxon>Auriscalpiaceae</taxon>
        <taxon>Auriscalpium</taxon>
    </lineage>
</organism>
<gene>
    <name evidence="1" type="ORF">FA95DRAFT_859197</name>
</gene>
<evidence type="ECO:0000313" key="1">
    <source>
        <dbReference type="EMBL" id="KAI0049510.1"/>
    </source>
</evidence>
<evidence type="ECO:0000313" key="2">
    <source>
        <dbReference type="Proteomes" id="UP000814033"/>
    </source>
</evidence>
<dbReference type="Proteomes" id="UP000814033">
    <property type="component" value="Unassembled WGS sequence"/>
</dbReference>
<name>A0ACB8S0I1_9AGAM</name>
<accession>A0ACB8S0I1</accession>
<reference evidence="1" key="2">
    <citation type="journal article" date="2022" name="New Phytol.">
        <title>Evolutionary transition to the ectomycorrhizal habit in the genomes of a hyperdiverse lineage of mushroom-forming fungi.</title>
        <authorList>
            <person name="Looney B."/>
            <person name="Miyauchi S."/>
            <person name="Morin E."/>
            <person name="Drula E."/>
            <person name="Courty P.E."/>
            <person name="Kohler A."/>
            <person name="Kuo A."/>
            <person name="LaButti K."/>
            <person name="Pangilinan J."/>
            <person name="Lipzen A."/>
            <person name="Riley R."/>
            <person name="Andreopoulos W."/>
            <person name="He G."/>
            <person name="Johnson J."/>
            <person name="Nolan M."/>
            <person name="Tritt A."/>
            <person name="Barry K.W."/>
            <person name="Grigoriev I.V."/>
            <person name="Nagy L.G."/>
            <person name="Hibbett D."/>
            <person name="Henrissat B."/>
            <person name="Matheny P.B."/>
            <person name="Labbe J."/>
            <person name="Martin F.M."/>
        </authorList>
    </citation>
    <scope>NUCLEOTIDE SEQUENCE</scope>
    <source>
        <strain evidence="1">FP105234-sp</strain>
    </source>
</reference>